<accession>A0AA94XSR8</accession>
<dbReference type="EMBL" id="CP102487">
    <property type="protein sequence ID" value="UUX59175.1"/>
    <property type="molecule type" value="Genomic_DNA"/>
</dbReference>
<dbReference type="RefSeq" id="WP_257745734.1">
    <property type="nucleotide sequence ID" value="NZ_CP102487.1"/>
</dbReference>
<dbReference type="AlphaFoldDB" id="A0AA94XSR8"/>
<evidence type="ECO:0000313" key="3">
    <source>
        <dbReference type="Proteomes" id="UP001060018"/>
    </source>
</evidence>
<keyword evidence="1" id="KW-0812">Transmembrane</keyword>
<sequence length="154" mass="15808">MKRSGIGRLIVISGLAIVAYAVLYAVLRPLLPGQLARHAGPDGAGYGPLWPAALVIGSVAAISLLIGILAYRDFYSLGHWYPGPKAIVVCFLAAGFGILSLGASMLVTVMGRQAQEAGSLPVGMGLLGLVVAFGLSAPVLAWSLPRAKQETLGA</sequence>
<keyword evidence="1" id="KW-1133">Transmembrane helix</keyword>
<gene>
    <name evidence="2" type="ORF">NUH22_00575</name>
</gene>
<feature type="transmembrane region" description="Helical" evidence="1">
    <location>
        <begin position="48"/>
        <end position="71"/>
    </location>
</feature>
<feature type="transmembrane region" description="Helical" evidence="1">
    <location>
        <begin position="122"/>
        <end position="144"/>
    </location>
</feature>
<dbReference type="Proteomes" id="UP001060018">
    <property type="component" value="Chromosome"/>
</dbReference>
<proteinExistence type="predicted"/>
<evidence type="ECO:0000256" key="1">
    <source>
        <dbReference type="SAM" id="Phobius"/>
    </source>
</evidence>
<protein>
    <submittedName>
        <fullName evidence="2">Uncharacterized protein</fullName>
    </submittedName>
</protein>
<feature type="transmembrane region" description="Helical" evidence="1">
    <location>
        <begin position="86"/>
        <end position="110"/>
    </location>
</feature>
<evidence type="ECO:0000313" key="2">
    <source>
        <dbReference type="EMBL" id="UUX59175.1"/>
    </source>
</evidence>
<feature type="transmembrane region" description="Helical" evidence="1">
    <location>
        <begin position="6"/>
        <end position="27"/>
    </location>
</feature>
<reference evidence="2" key="1">
    <citation type="journal article" date="2022" name="Pest Manag. Sci.">
        <title>Glutamicibacter halophytocola-mediated host fitness of potato tuber moth on Solanaceae crops.</title>
        <authorList>
            <person name="Wang W."/>
            <person name="Xiao G."/>
            <person name="Du G."/>
            <person name="Chang L."/>
            <person name="Yang Y."/>
            <person name="Ye J."/>
            <person name="Chen B."/>
        </authorList>
    </citation>
    <scope>NUCLEOTIDE SEQUENCE</scope>
    <source>
        <strain evidence="2">S2</strain>
    </source>
</reference>
<organism evidence="2 3">
    <name type="scientific">Glutamicibacter halophytocola</name>
    <dbReference type="NCBI Taxonomy" id="1933880"/>
    <lineage>
        <taxon>Bacteria</taxon>
        <taxon>Bacillati</taxon>
        <taxon>Actinomycetota</taxon>
        <taxon>Actinomycetes</taxon>
        <taxon>Micrococcales</taxon>
        <taxon>Micrococcaceae</taxon>
        <taxon>Glutamicibacter</taxon>
    </lineage>
</organism>
<name>A0AA94XSR8_9MICC</name>
<keyword evidence="1" id="KW-0472">Membrane</keyword>